<dbReference type="OrthoDB" id="9791520at2"/>
<dbReference type="Pfam" id="PF25954">
    <property type="entry name" value="Beta-barrel_RND_2"/>
    <property type="match status" value="1"/>
</dbReference>
<evidence type="ECO:0000259" key="4">
    <source>
        <dbReference type="Pfam" id="PF25973"/>
    </source>
</evidence>
<dbReference type="PANTHER" id="PTHR30469">
    <property type="entry name" value="MULTIDRUG RESISTANCE PROTEIN MDTA"/>
    <property type="match status" value="1"/>
</dbReference>
<proteinExistence type="inferred from homology"/>
<gene>
    <name evidence="5" type="ORF">NIDE2719</name>
</gene>
<dbReference type="EMBL" id="FP929003">
    <property type="protein sequence ID" value="CBK42425.1"/>
    <property type="molecule type" value="Genomic_DNA"/>
</dbReference>
<name>D8PGN8_9BACT</name>
<keyword evidence="2" id="KW-0175">Coiled coil</keyword>
<dbReference type="InterPro" id="IPR006143">
    <property type="entry name" value="RND_pump_MFP"/>
</dbReference>
<reference evidence="5 6" key="1">
    <citation type="journal article" date="2010" name="Proc. Natl. Acad. Sci. U.S.A.">
        <title>A Nitrospira metagenome illuminates the physiology and evolution of globally important nitrite-oxidizing bacteria.</title>
        <authorList>
            <person name="Lucker S."/>
            <person name="Wagner M."/>
            <person name="Maixner F."/>
            <person name="Pelletier E."/>
            <person name="Koch H."/>
            <person name="Vacherie B."/>
            <person name="Rattei T."/>
            <person name="Sinninghe Damste J."/>
            <person name="Spieck E."/>
            <person name="Le Paslier D."/>
            <person name="Daims H."/>
        </authorList>
    </citation>
    <scope>NUCLEOTIDE SEQUENCE [LARGE SCALE GENOMIC DNA]</scope>
</reference>
<evidence type="ECO:0000259" key="3">
    <source>
        <dbReference type="Pfam" id="PF25954"/>
    </source>
</evidence>
<keyword evidence="6" id="KW-1185">Reference proteome</keyword>
<dbReference type="NCBIfam" id="TIGR01730">
    <property type="entry name" value="RND_mfp"/>
    <property type="match status" value="1"/>
</dbReference>
<dbReference type="eggNOG" id="COG0845">
    <property type="taxonomic scope" value="Bacteria"/>
</dbReference>
<evidence type="ECO:0000313" key="6">
    <source>
        <dbReference type="Proteomes" id="UP000001660"/>
    </source>
</evidence>
<organism evidence="5 6">
    <name type="scientific">Nitrospira defluvii</name>
    <dbReference type="NCBI Taxonomy" id="330214"/>
    <lineage>
        <taxon>Bacteria</taxon>
        <taxon>Pseudomonadati</taxon>
        <taxon>Nitrospirota</taxon>
        <taxon>Nitrospiria</taxon>
        <taxon>Nitrospirales</taxon>
        <taxon>Nitrospiraceae</taxon>
        <taxon>Nitrospira</taxon>
    </lineage>
</organism>
<dbReference type="STRING" id="330214.NIDE2719"/>
<dbReference type="Proteomes" id="UP000001660">
    <property type="component" value="Chromosome"/>
</dbReference>
<dbReference type="SUPFAM" id="SSF111369">
    <property type="entry name" value="HlyD-like secretion proteins"/>
    <property type="match status" value="1"/>
</dbReference>
<feature type="domain" description="CzcB-like barrel-sandwich hybrid" evidence="4">
    <location>
        <begin position="62"/>
        <end position="206"/>
    </location>
</feature>
<dbReference type="Gene3D" id="2.40.50.100">
    <property type="match status" value="1"/>
</dbReference>
<dbReference type="HOGENOM" id="CLU_067274_0_0_0"/>
<dbReference type="GO" id="GO:1990281">
    <property type="term" value="C:efflux pump complex"/>
    <property type="evidence" value="ECO:0007669"/>
    <property type="project" value="TreeGrafter"/>
</dbReference>
<sequence length="293" mass="31654">MDPKQEHGDKEHMIFIGNKRATSRLAVSMVRFLCVVLLGFSAGLVEAKSELSCLVVPQVTLTVGTPVVGVLSSVAVNQGDVVKEGDVLATIESSLEQAEVALAKAKAEMDAAEKSTQMKAEFSLRKSVRAKDLGKTSAMAHHEVDEAETDERLAQVAHIEALENKRVAQLELDRAKAALELRTVRSPITGVVVERFLSPGELVKQAPIMKLARLDPLIVEVLAPVSWLGKITAGMEGDVRLEWASPDLHRARVTVVNPVINSASGTFEVLLELPNPDYKIPAGLSCTVRFAVH</sequence>
<accession>D8PGN8</accession>
<dbReference type="InterPro" id="IPR058647">
    <property type="entry name" value="BSH_CzcB-like"/>
</dbReference>
<dbReference type="Gene3D" id="1.10.287.470">
    <property type="entry name" value="Helix hairpin bin"/>
    <property type="match status" value="1"/>
</dbReference>
<dbReference type="GO" id="GO:0015562">
    <property type="term" value="F:efflux transmembrane transporter activity"/>
    <property type="evidence" value="ECO:0007669"/>
    <property type="project" value="TreeGrafter"/>
</dbReference>
<evidence type="ECO:0000256" key="1">
    <source>
        <dbReference type="ARBA" id="ARBA00009477"/>
    </source>
</evidence>
<dbReference type="AlphaFoldDB" id="D8PGN8"/>
<protein>
    <submittedName>
        <fullName evidence="5">Putative Secretion protein HlyD family</fullName>
    </submittedName>
</protein>
<dbReference type="InterPro" id="IPR058792">
    <property type="entry name" value="Beta-barrel_RND_2"/>
</dbReference>
<dbReference type="KEGG" id="nde:NIDE2719"/>
<dbReference type="Pfam" id="PF25973">
    <property type="entry name" value="BSH_CzcB"/>
    <property type="match status" value="1"/>
</dbReference>
<dbReference type="Gene3D" id="2.40.30.170">
    <property type="match status" value="1"/>
</dbReference>
<evidence type="ECO:0000313" key="5">
    <source>
        <dbReference type="EMBL" id="CBK42425.1"/>
    </source>
</evidence>
<feature type="domain" description="CusB-like beta-barrel" evidence="3">
    <location>
        <begin position="222"/>
        <end position="291"/>
    </location>
</feature>
<evidence type="ECO:0000256" key="2">
    <source>
        <dbReference type="SAM" id="Coils"/>
    </source>
</evidence>
<feature type="coiled-coil region" evidence="2">
    <location>
        <begin position="88"/>
        <end position="115"/>
    </location>
</feature>
<comment type="similarity">
    <text evidence="1">Belongs to the membrane fusion protein (MFP) (TC 8.A.1) family.</text>
</comment>